<dbReference type="Proteomes" id="UP000176682">
    <property type="component" value="Unassembled WGS sequence"/>
</dbReference>
<accession>A0A1F5FK74</accession>
<organism evidence="2 3">
    <name type="scientific">Candidatus Collierbacteria bacterium RIFOXYB1_FULL_49_13</name>
    <dbReference type="NCBI Taxonomy" id="1817728"/>
    <lineage>
        <taxon>Bacteria</taxon>
        <taxon>Candidatus Collieribacteriota</taxon>
    </lineage>
</organism>
<name>A0A1F5FK74_9BACT</name>
<sequence length="244" mass="26902">MDKTDKDLEALWSTGIEESKDTPTKGLIKPWEKKVAEVGEGYLDECAQTLQDGSFLTDPNPDWNDILSGSYVPRGFDEVQRVFTDTPIHDDILEGPTFTSVQELVASGVPTYKAGTRVMANLDLECMLTYPNIPATHVVGTVVTVRTGSGDSTEQDGRVFVAWDDGEFRPMYAQHLKLAPNSIKRAGSFRIVASSLGDLGGFFESSSGNDLVHKATRDLWSFKKEGDDYVIERLFTDTGKPLKV</sequence>
<reference evidence="2 3" key="1">
    <citation type="journal article" date="2016" name="Nat. Commun.">
        <title>Thousands of microbial genomes shed light on interconnected biogeochemical processes in an aquifer system.</title>
        <authorList>
            <person name="Anantharaman K."/>
            <person name="Brown C.T."/>
            <person name="Hug L.A."/>
            <person name="Sharon I."/>
            <person name="Castelle C.J."/>
            <person name="Probst A.J."/>
            <person name="Thomas B.C."/>
            <person name="Singh A."/>
            <person name="Wilkins M.J."/>
            <person name="Karaoz U."/>
            <person name="Brodie E.L."/>
            <person name="Williams K.H."/>
            <person name="Hubbard S.S."/>
            <person name="Banfield J.F."/>
        </authorList>
    </citation>
    <scope>NUCLEOTIDE SEQUENCE [LARGE SCALE GENOMIC DNA]</scope>
</reference>
<evidence type="ECO:0000313" key="2">
    <source>
        <dbReference type="EMBL" id="OGD80058.1"/>
    </source>
</evidence>
<evidence type="ECO:0000313" key="3">
    <source>
        <dbReference type="Proteomes" id="UP000176682"/>
    </source>
</evidence>
<gene>
    <name evidence="2" type="ORF">A2368_02185</name>
</gene>
<dbReference type="AlphaFoldDB" id="A0A1F5FK74"/>
<dbReference type="EMBL" id="MFAM01000003">
    <property type="protein sequence ID" value="OGD80058.1"/>
    <property type="molecule type" value="Genomic_DNA"/>
</dbReference>
<proteinExistence type="predicted"/>
<feature type="region of interest" description="Disordered" evidence="1">
    <location>
        <begin position="1"/>
        <end position="24"/>
    </location>
</feature>
<protein>
    <submittedName>
        <fullName evidence="2">Uncharacterized protein</fullName>
    </submittedName>
</protein>
<evidence type="ECO:0000256" key="1">
    <source>
        <dbReference type="SAM" id="MobiDB-lite"/>
    </source>
</evidence>
<comment type="caution">
    <text evidence="2">The sequence shown here is derived from an EMBL/GenBank/DDBJ whole genome shotgun (WGS) entry which is preliminary data.</text>
</comment>